<keyword evidence="3" id="KW-1003">Cell membrane</keyword>
<evidence type="ECO:0000313" key="9">
    <source>
        <dbReference type="EMBL" id="MPV88438.1"/>
    </source>
</evidence>
<evidence type="ECO:0000256" key="7">
    <source>
        <dbReference type="ARBA" id="ARBA00023136"/>
    </source>
</evidence>
<dbReference type="AlphaFoldDB" id="A0A7J9UV02"/>
<sequence length="302" mass="31468">MVVIGAVFVDGMFTVENFTTMARLSAPLAILAVASSIVIMGKNVDLSVVAIVGIAGMATVQLWTRHGFGEWQAILAVIGVALVIGLLNGWLVAYVEIPALFVTLGTWKLFEGLFNVTLLDTQNYPLPRDSEIVAALGRGSVPTLLAAAVLVGAWAFMKYTTYGQLIRATGDSPAAARLTGVPVRPLVVGTFVIAALLACLVGLLQLGVNGGYSKAYGSGEDLMFNAITAAVIGGVSLTGGRGTIFGVFAGTAFITVFVNLMTLLNVSVVTSVVIRGAILLAALALDAWLHPRDEETAKSDDL</sequence>
<feature type="transmembrane region" description="Helical" evidence="8">
    <location>
        <begin position="71"/>
        <end position="92"/>
    </location>
</feature>
<evidence type="ECO:0000256" key="4">
    <source>
        <dbReference type="ARBA" id="ARBA00022519"/>
    </source>
</evidence>
<name>A0A7J9UV02_9MICO</name>
<feature type="transmembrane region" description="Helical" evidence="8">
    <location>
        <begin position="20"/>
        <end position="39"/>
    </location>
</feature>
<accession>A0A7J9UV02</accession>
<feature type="transmembrane region" description="Helical" evidence="8">
    <location>
        <begin position="139"/>
        <end position="157"/>
    </location>
</feature>
<feature type="transmembrane region" description="Helical" evidence="8">
    <location>
        <begin position="222"/>
        <end position="240"/>
    </location>
</feature>
<dbReference type="EMBL" id="WHPD01001558">
    <property type="protein sequence ID" value="MPV88438.1"/>
    <property type="molecule type" value="Genomic_DNA"/>
</dbReference>
<dbReference type="PANTHER" id="PTHR32196:SF21">
    <property type="entry name" value="ABC TRANSPORTER PERMEASE PROTEIN YPHD-RELATED"/>
    <property type="match status" value="1"/>
</dbReference>
<feature type="transmembrane region" description="Helical" evidence="8">
    <location>
        <begin position="186"/>
        <end position="207"/>
    </location>
</feature>
<dbReference type="CDD" id="cd06579">
    <property type="entry name" value="TM_PBP1_transp_AraH_like"/>
    <property type="match status" value="1"/>
</dbReference>
<keyword evidence="6 8" id="KW-1133">Transmembrane helix</keyword>
<evidence type="ECO:0000313" key="10">
    <source>
        <dbReference type="Proteomes" id="UP000429644"/>
    </source>
</evidence>
<proteinExistence type="predicted"/>
<dbReference type="Proteomes" id="UP000429644">
    <property type="component" value="Unassembled WGS sequence"/>
</dbReference>
<dbReference type="Pfam" id="PF02653">
    <property type="entry name" value="BPD_transp_2"/>
    <property type="match status" value="1"/>
</dbReference>
<feature type="transmembrane region" description="Helical" evidence="8">
    <location>
        <begin position="46"/>
        <end position="65"/>
    </location>
</feature>
<reference evidence="9 10" key="1">
    <citation type="submission" date="2019-10" db="EMBL/GenBank/DDBJ databases">
        <title>Georgenia wutianyii sp. nov. and Georgenia yuyongxinii sp. nov. isolated from plateau pika (Ochotona curzoniae) in the Qinghai-Tibet plateau of China.</title>
        <authorList>
            <person name="Tian Z."/>
        </authorList>
    </citation>
    <scope>NUCLEOTIDE SEQUENCE [LARGE SCALE GENOMIC DNA]</scope>
    <source>
        <strain evidence="9 10">JCM 15130</strain>
    </source>
</reference>
<feature type="transmembrane region" description="Helical" evidence="8">
    <location>
        <begin position="247"/>
        <end position="266"/>
    </location>
</feature>
<feature type="transmembrane region" description="Helical" evidence="8">
    <location>
        <begin position="99"/>
        <end position="119"/>
    </location>
</feature>
<organism evidence="9 10">
    <name type="scientific">Georgenia ruanii</name>
    <dbReference type="NCBI Taxonomy" id="348442"/>
    <lineage>
        <taxon>Bacteria</taxon>
        <taxon>Bacillati</taxon>
        <taxon>Actinomycetota</taxon>
        <taxon>Actinomycetes</taxon>
        <taxon>Micrococcales</taxon>
        <taxon>Bogoriellaceae</taxon>
        <taxon>Georgenia</taxon>
    </lineage>
</organism>
<evidence type="ECO:0000256" key="6">
    <source>
        <dbReference type="ARBA" id="ARBA00022989"/>
    </source>
</evidence>
<keyword evidence="5 8" id="KW-0812">Transmembrane</keyword>
<protein>
    <recommendedName>
        <fullName evidence="11">ABC transporter permease</fullName>
    </recommendedName>
</protein>
<evidence type="ECO:0008006" key="11">
    <source>
        <dbReference type="Google" id="ProtNLM"/>
    </source>
</evidence>
<gene>
    <name evidence="9" type="ORF">GB882_07145</name>
</gene>
<keyword evidence="2" id="KW-0813">Transport</keyword>
<comment type="caution">
    <text evidence="9">The sequence shown here is derived from an EMBL/GenBank/DDBJ whole genome shotgun (WGS) entry which is preliminary data.</text>
</comment>
<evidence type="ECO:0000256" key="2">
    <source>
        <dbReference type="ARBA" id="ARBA00022448"/>
    </source>
</evidence>
<keyword evidence="7 8" id="KW-0472">Membrane</keyword>
<evidence type="ECO:0000256" key="1">
    <source>
        <dbReference type="ARBA" id="ARBA00004651"/>
    </source>
</evidence>
<evidence type="ECO:0000256" key="5">
    <source>
        <dbReference type="ARBA" id="ARBA00022692"/>
    </source>
</evidence>
<evidence type="ECO:0000256" key="3">
    <source>
        <dbReference type="ARBA" id="ARBA00022475"/>
    </source>
</evidence>
<dbReference type="PANTHER" id="PTHR32196">
    <property type="entry name" value="ABC TRANSPORTER PERMEASE PROTEIN YPHD-RELATED-RELATED"/>
    <property type="match status" value="1"/>
</dbReference>
<dbReference type="GO" id="GO:0005886">
    <property type="term" value="C:plasma membrane"/>
    <property type="evidence" value="ECO:0007669"/>
    <property type="project" value="UniProtKB-SubCell"/>
</dbReference>
<comment type="subcellular location">
    <subcellularLocation>
        <location evidence="1">Cell membrane</location>
        <topology evidence="1">Multi-pass membrane protein</topology>
    </subcellularLocation>
</comment>
<keyword evidence="4" id="KW-0997">Cell inner membrane</keyword>
<dbReference type="GO" id="GO:0022857">
    <property type="term" value="F:transmembrane transporter activity"/>
    <property type="evidence" value="ECO:0007669"/>
    <property type="project" value="InterPro"/>
</dbReference>
<dbReference type="InterPro" id="IPR001851">
    <property type="entry name" value="ABC_transp_permease"/>
</dbReference>
<keyword evidence="10" id="KW-1185">Reference proteome</keyword>
<evidence type="ECO:0000256" key="8">
    <source>
        <dbReference type="SAM" id="Phobius"/>
    </source>
</evidence>